<dbReference type="RefSeq" id="XP_016467626.1">
    <property type="nucleotide sequence ID" value="XM_016612140.1"/>
</dbReference>
<dbReference type="InterPro" id="IPR019557">
    <property type="entry name" value="AminoTfrase-like_pln_mobile"/>
</dbReference>
<dbReference type="InterPro" id="IPR044824">
    <property type="entry name" value="MAIN-like"/>
</dbReference>
<evidence type="ECO:0000313" key="2">
    <source>
        <dbReference type="RefSeq" id="XP_016467626.1"/>
    </source>
</evidence>
<dbReference type="KEGG" id="nta:107790234"/>
<dbReference type="Pfam" id="PF10536">
    <property type="entry name" value="PMD"/>
    <property type="match status" value="1"/>
</dbReference>
<protein>
    <submittedName>
        <fullName evidence="2">Serine/threonine-protein phosphatase 7 long form homolog</fullName>
    </submittedName>
</protein>
<accession>A0A1S3ZT86</accession>
<reference evidence="2" key="1">
    <citation type="submission" date="2025-08" db="UniProtKB">
        <authorList>
            <consortium name="RefSeq"/>
        </authorList>
    </citation>
    <scope>IDENTIFICATION</scope>
</reference>
<dbReference type="PANTHER" id="PTHR46033">
    <property type="entry name" value="PROTEIN MAIN-LIKE 2"/>
    <property type="match status" value="1"/>
</dbReference>
<dbReference type="OrthoDB" id="1434384at2759"/>
<dbReference type="PaxDb" id="4097-A0A1S3ZT86"/>
<dbReference type="GO" id="GO:0010073">
    <property type="term" value="P:meristem maintenance"/>
    <property type="evidence" value="ECO:0007669"/>
    <property type="project" value="InterPro"/>
</dbReference>
<dbReference type="AlphaFoldDB" id="A0A1S3ZT86"/>
<sequence length="244" mass="28270">MEVPPVHPGPASRELLLIQGHIWDGQRLSQTFSPNRIEDMWEFIRDHPLHPCIVRRLQGTSFYRIIEISRLKFKWALIIAMIEQWRPETHTFHLPIGEATIMLEDMEVLFGLPIDSIHVSYPHTLRDCTGEDYLHMLQRLIGFQTTKPTVLSGASRLQLTPVRQHLVAMDAKITDDSPPEDIDQHPILLLLMMFGGILFLNTSENLAYIGTQRVLHQFGCPQLVPIPLTWHMTHHQRDDRCRVD</sequence>
<gene>
    <name evidence="2" type="primary">LOC107790234</name>
</gene>
<dbReference type="PANTHER" id="PTHR46033:SF8">
    <property type="entry name" value="PROTEIN MAINTENANCE OF MERISTEMS-LIKE"/>
    <property type="match status" value="1"/>
</dbReference>
<feature type="domain" description="Aminotransferase-like plant mobile" evidence="1">
    <location>
        <begin position="62"/>
        <end position="205"/>
    </location>
</feature>
<evidence type="ECO:0000259" key="1">
    <source>
        <dbReference type="Pfam" id="PF10536"/>
    </source>
</evidence>
<organism evidence="2">
    <name type="scientific">Nicotiana tabacum</name>
    <name type="common">Common tobacco</name>
    <dbReference type="NCBI Taxonomy" id="4097"/>
    <lineage>
        <taxon>Eukaryota</taxon>
        <taxon>Viridiplantae</taxon>
        <taxon>Streptophyta</taxon>
        <taxon>Embryophyta</taxon>
        <taxon>Tracheophyta</taxon>
        <taxon>Spermatophyta</taxon>
        <taxon>Magnoliopsida</taxon>
        <taxon>eudicotyledons</taxon>
        <taxon>Gunneridae</taxon>
        <taxon>Pentapetalae</taxon>
        <taxon>asterids</taxon>
        <taxon>lamiids</taxon>
        <taxon>Solanales</taxon>
        <taxon>Solanaceae</taxon>
        <taxon>Nicotianoideae</taxon>
        <taxon>Nicotianeae</taxon>
        <taxon>Nicotiana</taxon>
    </lineage>
</organism>
<name>A0A1S3ZT86_TOBAC</name>
<proteinExistence type="predicted"/>